<dbReference type="Gene3D" id="2.60.120.920">
    <property type="match status" value="1"/>
</dbReference>
<reference evidence="6 7" key="1">
    <citation type="submission" date="2024-02" db="EMBL/GenBank/DDBJ databases">
        <title>De novo assembly and annotation of 12 fungi associated with fruit tree decline syndrome in Ontario, Canada.</title>
        <authorList>
            <person name="Sulman M."/>
            <person name="Ellouze W."/>
            <person name="Ilyukhin E."/>
        </authorList>
    </citation>
    <scope>NUCLEOTIDE SEQUENCE [LARGE SCALE GENOMIC DNA]</scope>
    <source>
        <strain evidence="6 7">M97-236</strain>
    </source>
</reference>
<name>A0ABR3R9T2_9PLEO</name>
<evidence type="ECO:0000313" key="7">
    <source>
        <dbReference type="Proteomes" id="UP001521222"/>
    </source>
</evidence>
<feature type="region of interest" description="Disordered" evidence="4">
    <location>
        <begin position="1"/>
        <end position="109"/>
    </location>
</feature>
<evidence type="ECO:0000256" key="1">
    <source>
        <dbReference type="ARBA" id="ARBA00004123"/>
    </source>
</evidence>
<gene>
    <name evidence="6" type="primary">ASH2</name>
    <name evidence="6" type="ORF">SLS59_005313</name>
</gene>
<evidence type="ECO:0000313" key="6">
    <source>
        <dbReference type="EMBL" id="KAL1601161.1"/>
    </source>
</evidence>
<evidence type="ECO:0000259" key="5">
    <source>
        <dbReference type="SMART" id="SM00449"/>
    </source>
</evidence>
<comment type="caution">
    <text evidence="6">The sequence shown here is derived from an EMBL/GenBank/DDBJ whole genome shotgun (WGS) entry which is preliminary data.</text>
</comment>
<feature type="compositionally biased region" description="Polar residues" evidence="4">
    <location>
        <begin position="71"/>
        <end position="80"/>
    </location>
</feature>
<feature type="compositionally biased region" description="Low complexity" evidence="4">
    <location>
        <begin position="523"/>
        <end position="543"/>
    </location>
</feature>
<feature type="region of interest" description="Disordered" evidence="4">
    <location>
        <begin position="225"/>
        <end position="245"/>
    </location>
</feature>
<proteinExistence type="inferred from homology"/>
<keyword evidence="7" id="KW-1185">Reference proteome</keyword>
<comment type="subcellular location">
    <subcellularLocation>
        <location evidence="1">Nucleus</location>
    </subcellularLocation>
</comment>
<evidence type="ECO:0000256" key="2">
    <source>
        <dbReference type="ARBA" id="ARBA00023242"/>
    </source>
</evidence>
<dbReference type="InterPro" id="IPR013320">
    <property type="entry name" value="ConA-like_dom_sf"/>
</dbReference>
<feature type="region of interest" description="Disordered" evidence="4">
    <location>
        <begin position="496"/>
        <end position="554"/>
    </location>
</feature>
<feature type="compositionally biased region" description="Basic and acidic residues" evidence="4">
    <location>
        <begin position="53"/>
        <end position="70"/>
    </location>
</feature>
<dbReference type="Proteomes" id="UP001521222">
    <property type="component" value="Unassembled WGS sequence"/>
</dbReference>
<dbReference type="SUPFAM" id="SSF49899">
    <property type="entry name" value="Concanavalin A-like lectins/glucanases"/>
    <property type="match status" value="1"/>
</dbReference>
<keyword evidence="2" id="KW-0539">Nucleus</keyword>
<protein>
    <submittedName>
        <fullName evidence="6">Transcription factor, contains a PHD finger motif</fullName>
    </submittedName>
</protein>
<dbReference type="InterPro" id="IPR037353">
    <property type="entry name" value="ASH2"/>
</dbReference>
<dbReference type="PANTHER" id="PTHR10598:SF0">
    <property type="entry name" value="SET1_ASH2 HISTONE METHYLTRANSFERASE COMPLEX SUBUNIT ASH2"/>
    <property type="match status" value="1"/>
</dbReference>
<feature type="region of interest" description="Disordered" evidence="4">
    <location>
        <begin position="588"/>
        <end position="625"/>
    </location>
</feature>
<sequence>MAEPQPPSRSNTPSIAPPLRRPLEEDHIPAVSSPLNPNPSNDATARSRPSIPPRERERREKRETLKKREASGNTRANTPNPKVKKPKRQTADSPMRYSIPEPKAADYNAPRDGVFLSREPNPLYAPDGITELKKPQDYAWNKKGYKYTHCVADPLFRHKQYYRQSDSRPYGPRISHEDSDKWFYFDDSATIVSQEKGWRMGRGNVVAREGRLYYEVKVLRGIPVDGPRDPIDPKTGDTKPGPHVRLGWARREAPLDGPVGFDGYSYGITDARFEAQHRSRASKIFKPLPKGAKSKHMKARPPHGKPVPVEYVTDQHISEGDVIGLEIQLPSLSMHRKVVEGIYNPAVDLGDGFDTSSNADPFDRPLDIIRDRIPVPYKGNFYFEQLDYQVTKMVEAYHDRGPVPKIHPSPNHEDVSVRSLPHSHIKVYKNGVEVGIAFENLLAFLPPASVPGVDAVKAGARTGFDDGMVGYLPAVSVFNGGIAQVNMGPHFWCPPEDMKKMKQTQQDTAMGGTDASEASQGDASQGDASQGGVSQGGVSQSAAHKTPDKPVVEGRRLRAIGERYKEQIAEDVVWDIIDEVDFFSQDGGWEYKGEAPQDVKGSATPRARGFANPDDNLGVEVGRRY</sequence>
<dbReference type="InterPro" id="IPR003877">
    <property type="entry name" value="SPRY_dom"/>
</dbReference>
<dbReference type="SMART" id="SM00449">
    <property type="entry name" value="SPRY"/>
    <property type="match status" value="1"/>
</dbReference>
<feature type="compositionally biased region" description="Polar residues" evidence="4">
    <location>
        <begin position="33"/>
        <end position="44"/>
    </location>
</feature>
<evidence type="ECO:0000256" key="4">
    <source>
        <dbReference type="SAM" id="MobiDB-lite"/>
    </source>
</evidence>
<evidence type="ECO:0000256" key="3">
    <source>
        <dbReference type="ARBA" id="ARBA00038149"/>
    </source>
</evidence>
<feature type="compositionally biased region" description="Basic and acidic residues" evidence="4">
    <location>
        <begin position="545"/>
        <end position="554"/>
    </location>
</feature>
<dbReference type="PANTHER" id="PTHR10598">
    <property type="entry name" value="SET1/ASH2 HISTONE METHYLTRANSFERASE COMPLEX SUBUNIT ASH2"/>
    <property type="match status" value="1"/>
</dbReference>
<organism evidence="6 7">
    <name type="scientific">Nothophoma quercina</name>
    <dbReference type="NCBI Taxonomy" id="749835"/>
    <lineage>
        <taxon>Eukaryota</taxon>
        <taxon>Fungi</taxon>
        <taxon>Dikarya</taxon>
        <taxon>Ascomycota</taxon>
        <taxon>Pezizomycotina</taxon>
        <taxon>Dothideomycetes</taxon>
        <taxon>Pleosporomycetidae</taxon>
        <taxon>Pleosporales</taxon>
        <taxon>Pleosporineae</taxon>
        <taxon>Didymellaceae</taxon>
        <taxon>Nothophoma</taxon>
    </lineage>
</organism>
<dbReference type="InterPro" id="IPR043136">
    <property type="entry name" value="B30.2/SPRY_sf"/>
</dbReference>
<dbReference type="EMBL" id="JAKIXB020000016">
    <property type="protein sequence ID" value="KAL1601161.1"/>
    <property type="molecule type" value="Genomic_DNA"/>
</dbReference>
<dbReference type="CDD" id="cd12872">
    <property type="entry name" value="SPRY_Ash2"/>
    <property type="match status" value="1"/>
</dbReference>
<accession>A0ABR3R9T2</accession>
<comment type="similarity">
    <text evidence="3">Belongs to the cclA family.</text>
</comment>
<feature type="domain" description="SPRY" evidence="5">
    <location>
        <begin position="209"/>
        <end position="491"/>
    </location>
</feature>
<feature type="compositionally biased region" description="Basic and acidic residues" evidence="4">
    <location>
        <begin position="226"/>
        <end position="237"/>
    </location>
</feature>